<evidence type="ECO:0000256" key="1">
    <source>
        <dbReference type="RuleBase" id="RU003936"/>
    </source>
</evidence>
<dbReference type="PANTHER" id="PTHR30115:SF11">
    <property type="entry name" value="NITROGEN REGULATORY PROTEIN P-II HOMOLOG"/>
    <property type="match status" value="1"/>
</dbReference>
<dbReference type="Gene3D" id="3.30.70.120">
    <property type="match status" value="1"/>
</dbReference>
<evidence type="ECO:0000313" key="2">
    <source>
        <dbReference type="EMBL" id="MQM73530.1"/>
    </source>
</evidence>
<dbReference type="SMART" id="SM00938">
    <property type="entry name" value="P-II"/>
    <property type="match status" value="1"/>
</dbReference>
<keyword evidence="3" id="KW-1185">Reference proteome</keyword>
<dbReference type="Pfam" id="PF00543">
    <property type="entry name" value="P-II"/>
    <property type="match status" value="1"/>
</dbReference>
<reference evidence="2" key="1">
    <citation type="journal article" date="2020" name="Appl. Environ. Microbiol.">
        <title>Medium-Chain Fatty Acid Synthesis by 'Candidatus Weimeria bifida' gen. nov., sp. nov., and 'Candidatus Pseudoramibacter fermentans' sp. nov.</title>
        <authorList>
            <person name="Scarborough M.J."/>
            <person name="Myers K.S."/>
            <person name="Donohue T.J."/>
            <person name="Noguera D.R."/>
        </authorList>
    </citation>
    <scope>NUCLEOTIDE SEQUENCE</scope>
    <source>
        <strain evidence="2">EUB1.1</strain>
    </source>
</reference>
<dbReference type="SUPFAM" id="SSF54913">
    <property type="entry name" value="GlnB-like"/>
    <property type="match status" value="1"/>
</dbReference>
<organism evidence="2 3">
    <name type="scientific">Candidatus Pseudoramibacter fermentans</name>
    <dbReference type="NCBI Taxonomy" id="2594427"/>
    <lineage>
        <taxon>Bacteria</taxon>
        <taxon>Bacillati</taxon>
        <taxon>Bacillota</taxon>
        <taxon>Clostridia</taxon>
        <taxon>Eubacteriales</taxon>
        <taxon>Eubacteriaceae</taxon>
        <taxon>Pseudoramibacter</taxon>
    </lineage>
</organism>
<accession>A0A6L5GUS2</accession>
<dbReference type="EMBL" id="VOGB01000005">
    <property type="protein sequence ID" value="MQM73530.1"/>
    <property type="molecule type" value="Genomic_DNA"/>
</dbReference>
<dbReference type="InterPro" id="IPR015867">
    <property type="entry name" value="N-reg_PII/ATP_PRibTrfase_C"/>
</dbReference>
<comment type="similarity">
    <text evidence="1">Belongs to the P(II) protein family.</text>
</comment>
<protein>
    <submittedName>
        <fullName evidence="2">P-II family nitrogen regulator</fullName>
    </submittedName>
</protein>
<comment type="caution">
    <text evidence="2">The sequence shown here is derived from an EMBL/GenBank/DDBJ whole genome shotgun (WGS) entry which is preliminary data.</text>
</comment>
<dbReference type="PRINTS" id="PR00340">
    <property type="entry name" value="PIIGLNB"/>
</dbReference>
<dbReference type="PROSITE" id="PS00638">
    <property type="entry name" value="PII_GLNB_CTER"/>
    <property type="match status" value="1"/>
</dbReference>
<dbReference type="GO" id="GO:0005524">
    <property type="term" value="F:ATP binding"/>
    <property type="evidence" value="ECO:0007669"/>
    <property type="project" value="TreeGrafter"/>
</dbReference>
<dbReference type="InterPro" id="IPR002187">
    <property type="entry name" value="N-reg_PII"/>
</dbReference>
<dbReference type="InterPro" id="IPR011322">
    <property type="entry name" value="N-reg_PII-like_a/b"/>
</dbReference>
<dbReference type="PROSITE" id="PS51343">
    <property type="entry name" value="PII_GLNB_DOM"/>
    <property type="match status" value="1"/>
</dbReference>
<dbReference type="GO" id="GO:0030234">
    <property type="term" value="F:enzyme regulator activity"/>
    <property type="evidence" value="ECO:0007669"/>
    <property type="project" value="InterPro"/>
</dbReference>
<dbReference type="Proteomes" id="UP000473648">
    <property type="component" value="Unassembled WGS sequence"/>
</dbReference>
<name>A0A6L5GUS2_9FIRM</name>
<dbReference type="GO" id="GO:0005829">
    <property type="term" value="C:cytosol"/>
    <property type="evidence" value="ECO:0007669"/>
    <property type="project" value="TreeGrafter"/>
</dbReference>
<dbReference type="GO" id="GO:0006808">
    <property type="term" value="P:regulation of nitrogen utilization"/>
    <property type="evidence" value="ECO:0007669"/>
    <property type="project" value="InterPro"/>
</dbReference>
<gene>
    <name evidence="2" type="ORF">FRC53_08995</name>
</gene>
<proteinExistence type="inferred from homology"/>
<dbReference type="InterPro" id="IPR017918">
    <property type="entry name" value="N-reg_PII_CS"/>
</dbReference>
<dbReference type="AlphaFoldDB" id="A0A6L5GUS2"/>
<dbReference type="PANTHER" id="PTHR30115">
    <property type="entry name" value="NITROGEN REGULATORY PROTEIN P-II"/>
    <property type="match status" value="1"/>
</dbReference>
<evidence type="ECO:0000313" key="3">
    <source>
        <dbReference type="Proteomes" id="UP000473648"/>
    </source>
</evidence>
<sequence>MEANMKFSRVEIVTDNAKLETLLSAVGQYGISGITVYQVLGCGVQYGSKEYEGGTKETPTLLPKQVAMVVMPTDQVDAFLKFVSEELYTGHIGDGKIFVSDIQEIMRVRTGEVGIEALEPQKH</sequence>